<dbReference type="InterPro" id="IPR011712">
    <property type="entry name" value="Sig_transdc_His_kin_sub3_dim/P"/>
</dbReference>
<evidence type="ECO:0000313" key="14">
    <source>
        <dbReference type="EMBL" id="MBL0720048.1"/>
    </source>
</evidence>
<reference evidence="14 15" key="1">
    <citation type="submission" date="2021-01" db="EMBL/GenBank/DDBJ databases">
        <title>Piscinibacter sp. Jin2 Genome sequencing and assembly.</title>
        <authorList>
            <person name="Kim I."/>
        </authorList>
    </citation>
    <scope>NUCLEOTIDE SEQUENCE [LARGE SCALE GENOMIC DNA]</scope>
    <source>
        <strain evidence="14 15">Jin2</strain>
    </source>
</reference>
<dbReference type="EC" id="2.7.13.3" evidence="3"/>
<dbReference type="PROSITE" id="PS50885">
    <property type="entry name" value="HAMP"/>
    <property type="match status" value="1"/>
</dbReference>
<dbReference type="CDD" id="cd06225">
    <property type="entry name" value="HAMP"/>
    <property type="match status" value="1"/>
</dbReference>
<evidence type="ECO:0000256" key="2">
    <source>
        <dbReference type="ARBA" id="ARBA00004370"/>
    </source>
</evidence>
<dbReference type="SUPFAM" id="SSF55874">
    <property type="entry name" value="ATPase domain of HSP90 chaperone/DNA topoisomerase II/histidine kinase"/>
    <property type="match status" value="1"/>
</dbReference>
<gene>
    <name evidence="14" type="ORF">JI742_09130</name>
</gene>
<dbReference type="InterPro" id="IPR003660">
    <property type="entry name" value="HAMP_dom"/>
</dbReference>
<comment type="caution">
    <text evidence="14">The sequence shown here is derived from an EMBL/GenBank/DDBJ whole genome shotgun (WGS) entry which is preliminary data.</text>
</comment>
<protein>
    <recommendedName>
        <fullName evidence="3">histidine kinase</fullName>
        <ecNumber evidence="3">2.7.13.3</ecNumber>
    </recommendedName>
</protein>
<dbReference type="Gene3D" id="3.30.565.10">
    <property type="entry name" value="Histidine kinase-like ATPase, C-terminal domain"/>
    <property type="match status" value="1"/>
</dbReference>
<evidence type="ECO:0000256" key="9">
    <source>
        <dbReference type="ARBA" id="ARBA00023012"/>
    </source>
</evidence>
<dbReference type="SMART" id="SM00387">
    <property type="entry name" value="HATPase_c"/>
    <property type="match status" value="1"/>
</dbReference>
<organism evidence="14 15">
    <name type="scientific">Aquariibacter lacus</name>
    <dbReference type="NCBI Taxonomy" id="2801332"/>
    <lineage>
        <taxon>Bacteria</taxon>
        <taxon>Pseudomonadati</taxon>
        <taxon>Pseudomonadota</taxon>
        <taxon>Betaproteobacteria</taxon>
        <taxon>Burkholderiales</taxon>
        <taxon>Sphaerotilaceae</taxon>
        <taxon>Aquariibacter</taxon>
    </lineage>
</organism>
<dbReference type="AlphaFoldDB" id="A0A9X1BRX6"/>
<dbReference type="InterPro" id="IPR003594">
    <property type="entry name" value="HATPase_dom"/>
</dbReference>
<keyword evidence="5" id="KW-0808">Transferase</keyword>
<dbReference type="Gene3D" id="6.10.340.10">
    <property type="match status" value="1"/>
</dbReference>
<keyword evidence="9" id="KW-0902">Two-component regulatory system</keyword>
<feature type="domain" description="Histidine kinase" evidence="12">
    <location>
        <begin position="259"/>
        <end position="453"/>
    </location>
</feature>
<dbReference type="Gene3D" id="1.20.5.1930">
    <property type="match status" value="1"/>
</dbReference>
<dbReference type="EMBL" id="JAERRA010000001">
    <property type="protein sequence ID" value="MBL0720048.1"/>
    <property type="molecule type" value="Genomic_DNA"/>
</dbReference>
<keyword evidence="11" id="KW-0472">Membrane</keyword>
<dbReference type="InterPro" id="IPR050482">
    <property type="entry name" value="Sensor_HK_TwoCompSys"/>
</dbReference>
<feature type="compositionally biased region" description="Polar residues" evidence="10">
    <location>
        <begin position="485"/>
        <end position="495"/>
    </location>
</feature>
<sequence length="495" mass="52999">MSALSLRLKIHLIVGGLATVFVIVVIGLRVHGMRETVREEVVAANRVASQMLNRTVWMVAARGPAAMVEYLQGMGRVRSNDIVLSTIGGEVLYQSPPSPYKAGRDAPDWFGRLIVPPLPVQVLEFPSGGRLTITPDASRSAVDAWDQLVAIAGTALALLLALHAIVYALVGQTVRPFGKIVAALNRLEAGQMDVQIERLPGQEAAAIGAAFNRMVEGLRARIEAERRASVAERELSDRRDLARWIDHHLEEERKLIARELHDELGQSVTAIRSLALAVAGRTAGKDAASEQAARVIAEESQRLYAAMHGLIPRLAPLVLDAFGLADTLRDLVERTERSQAGVRVGLQVQLEGVQLGAEPALALYRAAQEGLTNALRHGGATDIALNLGADPSGARLRVEDNGSGLPADWQARAGHYGLRWMGERVEGLGGGFRIENRAPGPGVRLEVWVPAGRAEDPARPPGSPRDPALLAPRSPAPAPLAARETPTTLAQEGHA</sequence>
<feature type="region of interest" description="Disordered" evidence="10">
    <location>
        <begin position="454"/>
        <end position="495"/>
    </location>
</feature>
<comment type="catalytic activity">
    <reaction evidence="1">
        <text>ATP + protein L-histidine = ADP + protein N-phospho-L-histidine.</text>
        <dbReference type="EC" id="2.7.13.3"/>
    </reaction>
</comment>
<dbReference type="RefSeq" id="WP_201826535.1">
    <property type="nucleotide sequence ID" value="NZ_JAERRA010000001.1"/>
</dbReference>
<feature type="domain" description="HAMP" evidence="13">
    <location>
        <begin position="171"/>
        <end position="223"/>
    </location>
</feature>
<accession>A0A9X1BRX6</accession>
<dbReference type="GO" id="GO:0046983">
    <property type="term" value="F:protein dimerization activity"/>
    <property type="evidence" value="ECO:0007669"/>
    <property type="project" value="InterPro"/>
</dbReference>
<dbReference type="PROSITE" id="PS50109">
    <property type="entry name" value="HIS_KIN"/>
    <property type="match status" value="1"/>
</dbReference>
<dbReference type="InterPro" id="IPR005467">
    <property type="entry name" value="His_kinase_dom"/>
</dbReference>
<keyword evidence="8" id="KW-0067">ATP-binding</keyword>
<proteinExistence type="predicted"/>
<evidence type="ECO:0000256" key="6">
    <source>
        <dbReference type="ARBA" id="ARBA00022741"/>
    </source>
</evidence>
<evidence type="ECO:0000256" key="10">
    <source>
        <dbReference type="SAM" id="MobiDB-lite"/>
    </source>
</evidence>
<evidence type="ECO:0000259" key="12">
    <source>
        <dbReference type="PROSITE" id="PS50109"/>
    </source>
</evidence>
<dbReference type="Pfam" id="PF02518">
    <property type="entry name" value="HATPase_c"/>
    <property type="match status" value="1"/>
</dbReference>
<dbReference type="Proteomes" id="UP000643207">
    <property type="component" value="Unassembled WGS sequence"/>
</dbReference>
<evidence type="ECO:0000256" key="7">
    <source>
        <dbReference type="ARBA" id="ARBA00022777"/>
    </source>
</evidence>
<dbReference type="Pfam" id="PF00672">
    <property type="entry name" value="HAMP"/>
    <property type="match status" value="1"/>
</dbReference>
<keyword evidence="4" id="KW-0597">Phosphoprotein</keyword>
<dbReference type="Pfam" id="PF07730">
    <property type="entry name" value="HisKA_3"/>
    <property type="match status" value="1"/>
</dbReference>
<evidence type="ECO:0000256" key="1">
    <source>
        <dbReference type="ARBA" id="ARBA00000085"/>
    </source>
</evidence>
<comment type="subcellular location">
    <subcellularLocation>
        <location evidence="2">Membrane</location>
    </subcellularLocation>
</comment>
<dbReference type="SMART" id="SM00304">
    <property type="entry name" value="HAMP"/>
    <property type="match status" value="1"/>
</dbReference>
<dbReference type="InterPro" id="IPR036890">
    <property type="entry name" value="HATPase_C_sf"/>
</dbReference>
<evidence type="ECO:0000256" key="4">
    <source>
        <dbReference type="ARBA" id="ARBA00022553"/>
    </source>
</evidence>
<dbReference type="PANTHER" id="PTHR24421">
    <property type="entry name" value="NITRATE/NITRITE SENSOR PROTEIN NARX-RELATED"/>
    <property type="match status" value="1"/>
</dbReference>
<dbReference type="GO" id="GO:0000155">
    <property type="term" value="F:phosphorelay sensor kinase activity"/>
    <property type="evidence" value="ECO:0007669"/>
    <property type="project" value="InterPro"/>
</dbReference>
<feature type="compositionally biased region" description="Low complexity" evidence="10">
    <location>
        <begin position="465"/>
        <end position="483"/>
    </location>
</feature>
<keyword evidence="6" id="KW-0547">Nucleotide-binding</keyword>
<keyword evidence="11" id="KW-1133">Transmembrane helix</keyword>
<dbReference type="GO" id="GO:0016020">
    <property type="term" value="C:membrane"/>
    <property type="evidence" value="ECO:0007669"/>
    <property type="project" value="UniProtKB-SubCell"/>
</dbReference>
<evidence type="ECO:0000256" key="3">
    <source>
        <dbReference type="ARBA" id="ARBA00012438"/>
    </source>
</evidence>
<feature type="transmembrane region" description="Helical" evidence="11">
    <location>
        <begin position="148"/>
        <end position="170"/>
    </location>
</feature>
<evidence type="ECO:0000313" key="15">
    <source>
        <dbReference type="Proteomes" id="UP000643207"/>
    </source>
</evidence>
<dbReference type="CDD" id="cd16917">
    <property type="entry name" value="HATPase_UhpB-NarQ-NarX-like"/>
    <property type="match status" value="1"/>
</dbReference>
<keyword evidence="15" id="KW-1185">Reference proteome</keyword>
<feature type="transmembrane region" description="Helical" evidence="11">
    <location>
        <begin position="12"/>
        <end position="30"/>
    </location>
</feature>
<evidence type="ECO:0000256" key="11">
    <source>
        <dbReference type="SAM" id="Phobius"/>
    </source>
</evidence>
<evidence type="ECO:0000256" key="8">
    <source>
        <dbReference type="ARBA" id="ARBA00022840"/>
    </source>
</evidence>
<keyword evidence="11" id="KW-0812">Transmembrane</keyword>
<dbReference type="PANTHER" id="PTHR24421:SF10">
    <property type="entry name" value="NITRATE_NITRITE SENSOR PROTEIN NARQ"/>
    <property type="match status" value="1"/>
</dbReference>
<evidence type="ECO:0000256" key="5">
    <source>
        <dbReference type="ARBA" id="ARBA00022679"/>
    </source>
</evidence>
<evidence type="ECO:0000259" key="13">
    <source>
        <dbReference type="PROSITE" id="PS50885"/>
    </source>
</evidence>
<dbReference type="GO" id="GO:0005524">
    <property type="term" value="F:ATP binding"/>
    <property type="evidence" value="ECO:0007669"/>
    <property type="project" value="UniProtKB-KW"/>
</dbReference>
<name>A0A9X1BRX6_9BURK</name>
<keyword evidence="7" id="KW-0418">Kinase</keyword>